<dbReference type="EMBL" id="JAPFRF010000011">
    <property type="protein sequence ID" value="KAJ7317229.1"/>
    <property type="molecule type" value="Genomic_DNA"/>
</dbReference>
<organism evidence="1 2">
    <name type="scientific">Phrynocephalus forsythii</name>
    <dbReference type="NCBI Taxonomy" id="171643"/>
    <lineage>
        <taxon>Eukaryota</taxon>
        <taxon>Metazoa</taxon>
        <taxon>Chordata</taxon>
        <taxon>Craniata</taxon>
        <taxon>Vertebrata</taxon>
        <taxon>Euteleostomi</taxon>
        <taxon>Lepidosauria</taxon>
        <taxon>Squamata</taxon>
        <taxon>Bifurcata</taxon>
        <taxon>Unidentata</taxon>
        <taxon>Episquamata</taxon>
        <taxon>Toxicofera</taxon>
        <taxon>Iguania</taxon>
        <taxon>Acrodonta</taxon>
        <taxon>Agamidae</taxon>
        <taxon>Agaminae</taxon>
        <taxon>Phrynocephalus</taxon>
    </lineage>
</organism>
<proteinExistence type="predicted"/>
<comment type="caution">
    <text evidence="1">The sequence shown here is derived from an EMBL/GenBank/DDBJ whole genome shotgun (WGS) entry which is preliminary data.</text>
</comment>
<dbReference type="AlphaFoldDB" id="A0A9Q0XJT5"/>
<dbReference type="Proteomes" id="UP001142489">
    <property type="component" value="Unassembled WGS sequence"/>
</dbReference>
<reference evidence="1" key="1">
    <citation type="journal article" date="2023" name="DNA Res.">
        <title>Chromosome-level genome assembly of Phrynocephalus forsythii using third-generation DNA sequencing and Hi-C analysis.</title>
        <authorList>
            <person name="Qi Y."/>
            <person name="Zhao W."/>
            <person name="Zhao Y."/>
            <person name="Niu C."/>
            <person name="Cao S."/>
            <person name="Zhang Y."/>
        </authorList>
    </citation>
    <scope>NUCLEOTIDE SEQUENCE</scope>
    <source>
        <tissue evidence="1">Muscle</tissue>
    </source>
</reference>
<name>A0A9Q0XJT5_9SAUR</name>
<evidence type="ECO:0000313" key="2">
    <source>
        <dbReference type="Proteomes" id="UP001142489"/>
    </source>
</evidence>
<evidence type="ECO:0000313" key="1">
    <source>
        <dbReference type="EMBL" id="KAJ7317229.1"/>
    </source>
</evidence>
<accession>A0A9Q0XJT5</accession>
<protein>
    <submittedName>
        <fullName evidence="1">Uncharacterized protein</fullName>
    </submittedName>
</protein>
<sequence length="101" mass="11063">MPIWDRSSLTPPTRNWNWPLTGRRAAQVDDIIIAALIVAEARPVLSRLSTQPAVRQPGKGTLCSASTGVVAGYTWGVEKAVRVAAILVWLGCPCYERLFML</sequence>
<gene>
    <name evidence="1" type="ORF">JRQ81_003391</name>
</gene>
<keyword evidence="2" id="KW-1185">Reference proteome</keyword>